<proteinExistence type="predicted"/>
<dbReference type="RefSeq" id="WP_007588061.1">
    <property type="nucleotide sequence ID" value="NZ_NFVE01000209.1"/>
</dbReference>
<evidence type="ECO:0000313" key="1">
    <source>
        <dbReference type="EMBL" id="EIM97096.1"/>
    </source>
</evidence>
<name>A0ABP2PJS1_9BURK</name>
<evidence type="ECO:0000313" key="2">
    <source>
        <dbReference type="Proteomes" id="UP000004980"/>
    </source>
</evidence>
<accession>A0ABP2PJS1</accession>
<reference evidence="1 2" key="1">
    <citation type="journal article" date="2012" name="J. Bacteriol.">
        <title>Draft Genome Sequence of the Soil Bacterium Burkholderia terrae Strain BS001, Which Interacts with Fungal Surface Structures.</title>
        <authorList>
            <person name="Nazir R."/>
            <person name="Hansen M.A."/>
            <person name="Sorensen S."/>
            <person name="van Elsas J.D."/>
        </authorList>
    </citation>
    <scope>NUCLEOTIDE SEQUENCE [LARGE SCALE GENOMIC DNA]</scope>
    <source>
        <strain evidence="1 2">BS001</strain>
    </source>
</reference>
<organism evidence="1 2">
    <name type="scientific">Paraburkholderia hospita</name>
    <dbReference type="NCBI Taxonomy" id="169430"/>
    <lineage>
        <taxon>Bacteria</taxon>
        <taxon>Pseudomonadati</taxon>
        <taxon>Pseudomonadota</taxon>
        <taxon>Betaproteobacteria</taxon>
        <taxon>Burkholderiales</taxon>
        <taxon>Burkholderiaceae</taxon>
        <taxon>Paraburkholderia</taxon>
    </lineage>
</organism>
<dbReference type="EMBL" id="AKAU01000171">
    <property type="protein sequence ID" value="EIM97096.1"/>
    <property type="molecule type" value="Genomic_DNA"/>
</dbReference>
<protein>
    <submittedName>
        <fullName evidence="1">OrfB protein</fullName>
    </submittedName>
</protein>
<sequence>MALHGMRGPKRRKYIARMNPDHGSPIVSTPLARNSPRHTGDIIYVATAKGWLVPDGLRRGNVLFHNALKAYQMRSTMN</sequence>
<comment type="caution">
    <text evidence="1">The sequence shown here is derived from an EMBL/GenBank/DDBJ whole genome shotgun (WGS) entry which is preliminary data.</text>
</comment>
<dbReference type="Proteomes" id="UP000004980">
    <property type="component" value="Unassembled WGS sequence"/>
</dbReference>
<keyword evidence="2" id="KW-1185">Reference proteome</keyword>
<gene>
    <name evidence="1" type="ORF">WQE_30995</name>
</gene>